<protein>
    <submittedName>
        <fullName evidence="17">Siroheme synthase</fullName>
        <ecNumber evidence="17">1.3.1.76</ecNumber>
        <ecNumber evidence="17">2.1.1.107</ecNumber>
        <ecNumber evidence="17">4.99.1.4</ecNumber>
    </submittedName>
</protein>
<evidence type="ECO:0000256" key="13">
    <source>
        <dbReference type="ARBA" id="ARBA00047561"/>
    </source>
</evidence>
<dbReference type="InterPro" id="IPR003043">
    <property type="entry name" value="Uropor_MeTrfase_CS"/>
</dbReference>
<dbReference type="PROSITE" id="PS00839">
    <property type="entry name" value="SUMT_1"/>
    <property type="match status" value="1"/>
</dbReference>
<dbReference type="EC" id="1.3.1.76" evidence="17"/>
<evidence type="ECO:0000256" key="2">
    <source>
        <dbReference type="ARBA" id="ARBA00005879"/>
    </source>
</evidence>
<feature type="active site" description="Proton donor" evidence="14">
    <location>
        <position position="265"/>
    </location>
</feature>
<dbReference type="InterPro" id="IPR014777">
    <property type="entry name" value="4pyrrole_Mease_sub1"/>
</dbReference>
<keyword evidence="3" id="KW-0169">Cobalamin biosynthesis</keyword>
<dbReference type="InterPro" id="IPR014776">
    <property type="entry name" value="4pyrrole_Mease_sub2"/>
</dbReference>
<keyword evidence="9 17" id="KW-0456">Lyase</keyword>
<dbReference type="Pfam" id="PF13241">
    <property type="entry name" value="NAD_binding_7"/>
    <property type="match status" value="1"/>
</dbReference>
<keyword evidence="11" id="KW-0511">Multifunctional enzyme</keyword>
<evidence type="ECO:0000256" key="9">
    <source>
        <dbReference type="ARBA" id="ARBA00023239"/>
    </source>
</evidence>
<dbReference type="UniPathway" id="UPA00262">
    <property type="reaction ID" value="UER00211"/>
</dbReference>
<dbReference type="InterPro" id="IPR036291">
    <property type="entry name" value="NAD(P)-bd_dom_sf"/>
</dbReference>
<dbReference type="STRING" id="1675527.AIOL_001652"/>
<evidence type="ECO:0000256" key="7">
    <source>
        <dbReference type="ARBA" id="ARBA00023002"/>
    </source>
</evidence>
<dbReference type="EC" id="4.99.1.4" evidence="17"/>
<dbReference type="InterPro" id="IPR006367">
    <property type="entry name" value="Sirohaem_synthase_N"/>
</dbReference>
<keyword evidence="4 15" id="KW-0489">Methyltransferase</keyword>
<evidence type="ECO:0000313" key="17">
    <source>
        <dbReference type="EMBL" id="KMW56697.1"/>
    </source>
</evidence>
<evidence type="ECO:0000256" key="14">
    <source>
        <dbReference type="PIRSR" id="PIRSR036426-1"/>
    </source>
</evidence>
<dbReference type="EC" id="2.1.1.107" evidence="17"/>
<feature type="active site" description="Proton acceptor" evidence="14">
    <location>
        <position position="243"/>
    </location>
</feature>
<keyword evidence="8" id="KW-0520">NAD</keyword>
<dbReference type="FunFam" id="3.40.1010.10:FF:000001">
    <property type="entry name" value="Siroheme synthase"/>
    <property type="match status" value="1"/>
</dbReference>
<dbReference type="AlphaFoldDB" id="A0A0J9E1X4"/>
<dbReference type="InterPro" id="IPR035996">
    <property type="entry name" value="4pyrrol_Methylase_sf"/>
</dbReference>
<dbReference type="SUPFAM" id="SSF75615">
    <property type="entry name" value="Siroheme synthase middle domains-like"/>
    <property type="match status" value="1"/>
</dbReference>
<evidence type="ECO:0000313" key="18">
    <source>
        <dbReference type="Proteomes" id="UP000037178"/>
    </source>
</evidence>
<dbReference type="Pfam" id="PF00590">
    <property type="entry name" value="TP_methylase"/>
    <property type="match status" value="1"/>
</dbReference>
<accession>A0A0J9E1X4</accession>
<dbReference type="GO" id="GO:0009236">
    <property type="term" value="P:cobalamin biosynthetic process"/>
    <property type="evidence" value="ECO:0007669"/>
    <property type="project" value="UniProtKB-KW"/>
</dbReference>
<dbReference type="PATRIC" id="fig|1675527.3.peg.1748"/>
<dbReference type="Gene3D" id="3.30.950.10">
    <property type="entry name" value="Methyltransferase, Cobalt-precorrin-4 Transmethylase, Domain 2"/>
    <property type="match status" value="1"/>
</dbReference>
<keyword evidence="5 15" id="KW-0808">Transferase</keyword>
<dbReference type="GO" id="GO:0004851">
    <property type="term" value="F:uroporphyrin-III C-methyltransferase activity"/>
    <property type="evidence" value="ECO:0007669"/>
    <property type="project" value="UniProtKB-EC"/>
</dbReference>
<evidence type="ECO:0000256" key="5">
    <source>
        <dbReference type="ARBA" id="ARBA00022679"/>
    </source>
</evidence>
<dbReference type="InterPro" id="IPR012409">
    <property type="entry name" value="Sirohaem_synth"/>
</dbReference>
<dbReference type="OrthoDB" id="9815856at2"/>
<evidence type="ECO:0000256" key="3">
    <source>
        <dbReference type="ARBA" id="ARBA00022573"/>
    </source>
</evidence>
<reference evidence="17 18" key="1">
    <citation type="submission" date="2015-06" db="EMBL/GenBank/DDBJ databases">
        <title>Draft genome sequence of an Alphaproteobacteria species associated to the Mediterranean sponge Oscarella lobularis.</title>
        <authorList>
            <person name="Jourda C."/>
            <person name="Santini S."/>
            <person name="Claverie J.-M."/>
        </authorList>
    </citation>
    <scope>NUCLEOTIDE SEQUENCE [LARGE SCALE GENOMIC DNA]</scope>
    <source>
        <strain evidence="17">IGS</strain>
    </source>
</reference>
<dbReference type="PANTHER" id="PTHR45790">
    <property type="entry name" value="SIROHEME SYNTHASE-RELATED"/>
    <property type="match status" value="1"/>
</dbReference>
<dbReference type="NCBIfam" id="NF007922">
    <property type="entry name" value="PRK10637.1"/>
    <property type="match status" value="1"/>
</dbReference>
<dbReference type="Gene3D" id="3.30.160.110">
    <property type="entry name" value="Siroheme synthase, domain 2"/>
    <property type="match status" value="1"/>
</dbReference>
<dbReference type="NCBIfam" id="TIGR01470">
    <property type="entry name" value="cysG_Nterm"/>
    <property type="match status" value="1"/>
</dbReference>
<comment type="pathway">
    <text evidence="12">Porphyrin-containing compound metabolism; siroheme biosynthesis; precorrin-2 from uroporphyrinogen III: step 1/1.</text>
</comment>
<dbReference type="GO" id="GO:0051266">
    <property type="term" value="F:sirohydrochlorin ferrochelatase activity"/>
    <property type="evidence" value="ECO:0007669"/>
    <property type="project" value="UniProtKB-EC"/>
</dbReference>
<dbReference type="InterPro" id="IPR050161">
    <property type="entry name" value="Siro_Cobalamin_biosynth"/>
</dbReference>
<evidence type="ECO:0000256" key="4">
    <source>
        <dbReference type="ARBA" id="ARBA00022603"/>
    </source>
</evidence>
<evidence type="ECO:0000256" key="1">
    <source>
        <dbReference type="ARBA" id="ARBA00005010"/>
    </source>
</evidence>
<evidence type="ECO:0000256" key="11">
    <source>
        <dbReference type="ARBA" id="ARBA00023268"/>
    </source>
</evidence>
<dbReference type="InterPro" id="IPR000878">
    <property type="entry name" value="4pyrrol_Mease"/>
</dbReference>
<proteinExistence type="inferred from homology"/>
<dbReference type="RefSeq" id="WP_049645329.1">
    <property type="nucleotide sequence ID" value="NZ_LFTY01000002.1"/>
</dbReference>
<sequence>MQHFPIFLDMRGQRVVLSGGGEAALAKLRLLVKTEAKLSVYAQDAHPDLVKLLDGHGDTLTPRALDRGDVLCAKLFYAANEDAAEDARVAEIARAEGALVNIVDNLQDSQFITPAIVDRDPVTVAIGTEGAAPVLARAIKRDLEERLPARLGLLARIGKAFRPMAERLPFGRARRDFWAEYYFNAGPRAEDPEQALEALLDQHLSAAPRQGRVDFVGAGPGDPELLTLKARNALDRADVVIHDRLVTPEILELARREAVLIDVGKTGFGPSASQDDINAQIVAQAAQGAHVVRLKGGDPSVFGRLDEEIDAVEAAGLDWQVVPGITAASAAVAGIGQSLTKRGRNSAVRLMTGHDAKGLAEQDWRALAQPGAVTAIYMGKRAARFVQGRLMMHGAAPETPVSVVENAARADQRVVETSLAHMAEDIGAAGLDGPAITFMGLAPRQAVHAAQTATDISEEIA</sequence>
<comment type="catalytic activity">
    <reaction evidence="13">
        <text>precorrin-2 + NAD(+) = sirohydrochlorin + NADH + 2 H(+)</text>
        <dbReference type="Rhea" id="RHEA:15613"/>
        <dbReference type="ChEBI" id="CHEBI:15378"/>
        <dbReference type="ChEBI" id="CHEBI:57540"/>
        <dbReference type="ChEBI" id="CHEBI:57945"/>
        <dbReference type="ChEBI" id="CHEBI:58351"/>
        <dbReference type="ChEBI" id="CHEBI:58827"/>
        <dbReference type="EC" id="1.3.1.76"/>
    </reaction>
</comment>
<keyword evidence="10" id="KW-0627">Porphyrin biosynthesis</keyword>
<evidence type="ECO:0000256" key="15">
    <source>
        <dbReference type="RuleBase" id="RU003960"/>
    </source>
</evidence>
<dbReference type="Gene3D" id="3.40.50.720">
    <property type="entry name" value="NAD(P)-binding Rossmann-like Domain"/>
    <property type="match status" value="1"/>
</dbReference>
<dbReference type="Proteomes" id="UP000037178">
    <property type="component" value="Unassembled WGS sequence"/>
</dbReference>
<dbReference type="PIRSF" id="PIRSF036426">
    <property type="entry name" value="Sirohaem_synth"/>
    <property type="match status" value="1"/>
</dbReference>
<dbReference type="GO" id="GO:0043115">
    <property type="term" value="F:precorrin-2 dehydrogenase activity"/>
    <property type="evidence" value="ECO:0007669"/>
    <property type="project" value="UniProtKB-EC"/>
</dbReference>
<dbReference type="SUPFAM" id="SSF51735">
    <property type="entry name" value="NAD(P)-binding Rossmann-fold domains"/>
    <property type="match status" value="1"/>
</dbReference>
<feature type="domain" description="Tetrapyrrole methylase" evidence="16">
    <location>
        <begin position="215"/>
        <end position="422"/>
    </location>
</feature>
<dbReference type="NCBIfam" id="TIGR01469">
    <property type="entry name" value="cobA_cysG_Cterm"/>
    <property type="match status" value="1"/>
</dbReference>
<evidence type="ECO:0000259" key="16">
    <source>
        <dbReference type="Pfam" id="PF00590"/>
    </source>
</evidence>
<dbReference type="GO" id="GO:0032259">
    <property type="term" value="P:methylation"/>
    <property type="evidence" value="ECO:0007669"/>
    <property type="project" value="UniProtKB-KW"/>
</dbReference>
<comment type="caution">
    <text evidence="17">The sequence shown here is derived from an EMBL/GenBank/DDBJ whole genome shotgun (WGS) entry which is preliminary data.</text>
</comment>
<evidence type="ECO:0000256" key="6">
    <source>
        <dbReference type="ARBA" id="ARBA00022691"/>
    </source>
</evidence>
<dbReference type="PANTHER" id="PTHR45790:SF3">
    <property type="entry name" value="S-ADENOSYL-L-METHIONINE-DEPENDENT UROPORPHYRINOGEN III METHYLTRANSFERASE, CHLOROPLASTIC"/>
    <property type="match status" value="1"/>
</dbReference>
<dbReference type="EMBL" id="LFTY01000002">
    <property type="protein sequence ID" value="KMW56697.1"/>
    <property type="molecule type" value="Genomic_DNA"/>
</dbReference>
<dbReference type="Gene3D" id="3.40.1010.10">
    <property type="entry name" value="Cobalt-precorrin-4 Transmethylase, Domain 1"/>
    <property type="match status" value="1"/>
</dbReference>
<evidence type="ECO:0000256" key="8">
    <source>
        <dbReference type="ARBA" id="ARBA00023027"/>
    </source>
</evidence>
<dbReference type="SUPFAM" id="SSF53790">
    <property type="entry name" value="Tetrapyrrole methylase"/>
    <property type="match status" value="1"/>
</dbReference>
<evidence type="ECO:0000256" key="12">
    <source>
        <dbReference type="ARBA" id="ARBA00025705"/>
    </source>
</evidence>
<dbReference type="PROSITE" id="PS00840">
    <property type="entry name" value="SUMT_2"/>
    <property type="match status" value="1"/>
</dbReference>
<organism evidence="17 18">
    <name type="scientific">Candidatus Rhodobacter oscarellae</name>
    <dbReference type="NCBI Taxonomy" id="1675527"/>
    <lineage>
        <taxon>Bacteria</taxon>
        <taxon>Pseudomonadati</taxon>
        <taxon>Pseudomonadota</taxon>
        <taxon>Alphaproteobacteria</taxon>
        <taxon>Rhodobacterales</taxon>
        <taxon>Rhodobacter group</taxon>
        <taxon>Rhodobacter</taxon>
    </lineage>
</organism>
<keyword evidence="18" id="KW-1185">Reference proteome</keyword>
<dbReference type="InterPro" id="IPR006366">
    <property type="entry name" value="CobA/CysG_C"/>
</dbReference>
<dbReference type="CDD" id="cd11642">
    <property type="entry name" value="SUMT"/>
    <property type="match status" value="1"/>
</dbReference>
<evidence type="ECO:0000256" key="10">
    <source>
        <dbReference type="ARBA" id="ARBA00023244"/>
    </source>
</evidence>
<dbReference type="NCBIfam" id="NF004790">
    <property type="entry name" value="PRK06136.1"/>
    <property type="match status" value="1"/>
</dbReference>
<dbReference type="GO" id="GO:0051287">
    <property type="term" value="F:NAD binding"/>
    <property type="evidence" value="ECO:0007669"/>
    <property type="project" value="InterPro"/>
</dbReference>
<keyword evidence="7 17" id="KW-0560">Oxidoreductase</keyword>
<name>A0A0J9E1X4_9RHOB</name>
<comment type="pathway">
    <text evidence="1">Porphyrin-containing compound metabolism; siroheme biosynthesis; sirohydrochlorin from precorrin-2: step 1/1.</text>
</comment>
<dbReference type="GO" id="GO:0019354">
    <property type="term" value="P:siroheme biosynthetic process"/>
    <property type="evidence" value="ECO:0007669"/>
    <property type="project" value="UniProtKB-UniPathway"/>
</dbReference>
<gene>
    <name evidence="17" type="ORF">AIOL_001652</name>
</gene>
<comment type="similarity">
    <text evidence="2 15">Belongs to the precorrin methyltransferase family.</text>
</comment>
<keyword evidence="6" id="KW-0949">S-adenosyl-L-methionine</keyword>